<proteinExistence type="inferred from homology"/>
<keyword evidence="4" id="KW-0967">Endosome</keyword>
<dbReference type="HOGENOM" id="CLU_014456_0_0_1"/>
<feature type="compositionally biased region" description="Basic and acidic residues" evidence="9">
    <location>
        <begin position="460"/>
        <end position="474"/>
    </location>
</feature>
<keyword evidence="7" id="KW-0446">Lipid-binding</keyword>
<dbReference type="GO" id="GO:0010008">
    <property type="term" value="C:endosome membrane"/>
    <property type="evidence" value="ECO:0007669"/>
    <property type="project" value="UniProtKB-SubCell"/>
</dbReference>
<evidence type="ECO:0000256" key="6">
    <source>
        <dbReference type="ARBA" id="ARBA00023006"/>
    </source>
</evidence>
<keyword evidence="5" id="KW-0653">Protein transport</keyword>
<evidence type="ECO:0000256" key="4">
    <source>
        <dbReference type="ARBA" id="ARBA00022753"/>
    </source>
</evidence>
<evidence type="ECO:0000313" key="11">
    <source>
        <dbReference type="EMBL" id="EEB07748.2"/>
    </source>
</evidence>
<protein>
    <submittedName>
        <fullName evidence="11">Sorting nexin Snx41</fullName>
    </submittedName>
</protein>
<evidence type="ECO:0000313" key="13">
    <source>
        <dbReference type="Proteomes" id="UP000001744"/>
    </source>
</evidence>
<dbReference type="GO" id="GO:0015031">
    <property type="term" value="P:protein transport"/>
    <property type="evidence" value="ECO:0007669"/>
    <property type="project" value="UniProtKB-KW"/>
</dbReference>
<evidence type="ECO:0000256" key="7">
    <source>
        <dbReference type="ARBA" id="ARBA00023121"/>
    </source>
</evidence>
<feature type="compositionally biased region" description="Polar residues" evidence="9">
    <location>
        <begin position="1"/>
        <end position="11"/>
    </location>
</feature>
<dbReference type="GeneID" id="7048536"/>
<dbReference type="InterPro" id="IPR027267">
    <property type="entry name" value="AH/BAR_dom_sf"/>
</dbReference>
<dbReference type="PANTHER" id="PTHR46979">
    <property type="entry name" value="SORTING NEXIN-41"/>
    <property type="match status" value="1"/>
</dbReference>
<dbReference type="SMART" id="SM00312">
    <property type="entry name" value="PX"/>
    <property type="match status" value="1"/>
</dbReference>
<dbReference type="AlphaFoldDB" id="B6K1C7"/>
<dbReference type="GO" id="GO:0000422">
    <property type="term" value="P:autophagy of mitochondrion"/>
    <property type="evidence" value="ECO:0000318"/>
    <property type="project" value="GO_Central"/>
</dbReference>
<evidence type="ECO:0000256" key="3">
    <source>
        <dbReference type="ARBA" id="ARBA00022448"/>
    </source>
</evidence>
<dbReference type="Gene3D" id="3.30.1520.10">
    <property type="entry name" value="Phox-like domain"/>
    <property type="match status" value="1"/>
</dbReference>
<evidence type="ECO:0000256" key="1">
    <source>
        <dbReference type="ARBA" id="ARBA00004481"/>
    </source>
</evidence>
<accession>B6K1C7</accession>
<dbReference type="Gene3D" id="1.20.1270.60">
    <property type="entry name" value="Arfaptin homology (AH) domain/BAR domain"/>
    <property type="match status" value="2"/>
</dbReference>
<evidence type="ECO:0000259" key="10">
    <source>
        <dbReference type="PROSITE" id="PS50195"/>
    </source>
</evidence>
<dbReference type="InterPro" id="IPR036871">
    <property type="entry name" value="PX_dom_sf"/>
</dbReference>
<evidence type="ECO:0000313" key="12">
    <source>
        <dbReference type="JaponicusDB" id="SJAG_02852"/>
    </source>
</evidence>
<comment type="subcellular location">
    <subcellularLocation>
        <location evidence="1">Endosome membrane</location>
        <topology evidence="1">Peripheral membrane protein</topology>
    </subcellularLocation>
</comment>
<dbReference type="InterPro" id="IPR001683">
    <property type="entry name" value="PX_dom"/>
</dbReference>
<dbReference type="InterPro" id="IPR051079">
    <property type="entry name" value="Sorting_Nexin_Autophagy"/>
</dbReference>
<dbReference type="GO" id="GO:0000407">
    <property type="term" value="C:phagophore assembly site"/>
    <property type="evidence" value="ECO:0000318"/>
    <property type="project" value="GO_Central"/>
</dbReference>
<evidence type="ECO:0000256" key="2">
    <source>
        <dbReference type="ARBA" id="ARBA00010883"/>
    </source>
</evidence>
<dbReference type="PANTHER" id="PTHR46979:SF2">
    <property type="entry name" value="SORTING NEXIN-41"/>
    <property type="match status" value="1"/>
</dbReference>
<dbReference type="GO" id="GO:0042147">
    <property type="term" value="P:retrograde transport, endosome to Golgi"/>
    <property type="evidence" value="ECO:0007669"/>
    <property type="project" value="InterPro"/>
</dbReference>
<keyword evidence="8" id="KW-0472">Membrane</keyword>
<evidence type="ECO:0000256" key="8">
    <source>
        <dbReference type="ARBA" id="ARBA00023136"/>
    </source>
</evidence>
<dbReference type="VEuPathDB" id="FungiDB:SJAG_02852"/>
<keyword evidence="6" id="KW-0072">Autophagy</keyword>
<dbReference type="OrthoDB" id="289314at2759"/>
<dbReference type="Proteomes" id="UP000001744">
    <property type="component" value="Unassembled WGS sequence"/>
</dbReference>
<feature type="region of interest" description="Disordered" evidence="9">
    <location>
        <begin position="445"/>
        <end position="490"/>
    </location>
</feature>
<keyword evidence="3" id="KW-0813">Transport</keyword>
<dbReference type="EMBL" id="KE651166">
    <property type="protein sequence ID" value="EEB07748.2"/>
    <property type="molecule type" value="Genomic_DNA"/>
</dbReference>
<feature type="compositionally biased region" description="Acidic residues" evidence="9">
    <location>
        <begin position="475"/>
        <end position="487"/>
    </location>
</feature>
<comment type="similarity">
    <text evidence="2">Belongs to the sorting nexin family.</text>
</comment>
<feature type="region of interest" description="Disordered" evidence="9">
    <location>
        <begin position="1"/>
        <end position="74"/>
    </location>
</feature>
<evidence type="ECO:0000256" key="5">
    <source>
        <dbReference type="ARBA" id="ARBA00022927"/>
    </source>
</evidence>
<evidence type="ECO:0000256" key="9">
    <source>
        <dbReference type="SAM" id="MobiDB-lite"/>
    </source>
</evidence>
<organism evidence="11 13">
    <name type="scientific">Schizosaccharomyces japonicus (strain yFS275 / FY16936)</name>
    <name type="common">Fission yeast</name>
    <dbReference type="NCBI Taxonomy" id="402676"/>
    <lineage>
        <taxon>Eukaryota</taxon>
        <taxon>Fungi</taxon>
        <taxon>Dikarya</taxon>
        <taxon>Ascomycota</taxon>
        <taxon>Taphrinomycotina</taxon>
        <taxon>Schizosaccharomycetes</taxon>
        <taxon>Schizosaccharomycetales</taxon>
        <taxon>Schizosaccharomycetaceae</taxon>
        <taxon>Schizosaccharomyces</taxon>
    </lineage>
</organism>
<feature type="compositionally biased region" description="Polar residues" evidence="9">
    <location>
        <begin position="38"/>
        <end position="52"/>
    </location>
</feature>
<dbReference type="SUPFAM" id="SSF64268">
    <property type="entry name" value="PX domain"/>
    <property type="match status" value="1"/>
</dbReference>
<keyword evidence="13" id="KW-1185">Reference proteome</keyword>
<dbReference type="JaponicusDB" id="SJAG_02852">
    <property type="gene designation" value="snx41"/>
</dbReference>
<dbReference type="GO" id="GO:0032266">
    <property type="term" value="F:phosphatidylinositol-3-phosphate binding"/>
    <property type="evidence" value="ECO:0000318"/>
    <property type="project" value="GO_Central"/>
</dbReference>
<feature type="region of interest" description="Disordered" evidence="9">
    <location>
        <begin position="391"/>
        <end position="423"/>
    </location>
</feature>
<dbReference type="OMA" id="CRRMKEV"/>
<dbReference type="GO" id="GO:0061709">
    <property type="term" value="P:reticulophagy"/>
    <property type="evidence" value="ECO:0000318"/>
    <property type="project" value="GO_Central"/>
</dbReference>
<feature type="region of interest" description="Disordered" evidence="9">
    <location>
        <begin position="497"/>
        <end position="516"/>
    </location>
</feature>
<dbReference type="STRING" id="402676.B6K1C7"/>
<reference evidence="11 13" key="1">
    <citation type="journal article" date="2011" name="Science">
        <title>Comparative functional genomics of the fission yeasts.</title>
        <authorList>
            <person name="Rhind N."/>
            <person name="Chen Z."/>
            <person name="Yassour M."/>
            <person name="Thompson D.A."/>
            <person name="Haas B.J."/>
            <person name="Habib N."/>
            <person name="Wapinski I."/>
            <person name="Roy S."/>
            <person name="Lin M.F."/>
            <person name="Heiman D.I."/>
            <person name="Young S.K."/>
            <person name="Furuya K."/>
            <person name="Guo Y."/>
            <person name="Pidoux A."/>
            <person name="Chen H.M."/>
            <person name="Robbertse B."/>
            <person name="Goldberg J.M."/>
            <person name="Aoki K."/>
            <person name="Bayne E.H."/>
            <person name="Berlin A.M."/>
            <person name="Desjardins C.A."/>
            <person name="Dobbs E."/>
            <person name="Dukaj L."/>
            <person name="Fan L."/>
            <person name="FitzGerald M.G."/>
            <person name="French C."/>
            <person name="Gujja S."/>
            <person name="Hansen K."/>
            <person name="Keifenheim D."/>
            <person name="Levin J.Z."/>
            <person name="Mosher R.A."/>
            <person name="Mueller C.A."/>
            <person name="Pfiffner J."/>
            <person name="Priest M."/>
            <person name="Russ C."/>
            <person name="Smialowska A."/>
            <person name="Swoboda P."/>
            <person name="Sykes S.M."/>
            <person name="Vaughn M."/>
            <person name="Vengrova S."/>
            <person name="Yoder R."/>
            <person name="Zeng Q."/>
            <person name="Allshire R."/>
            <person name="Baulcombe D."/>
            <person name="Birren B.W."/>
            <person name="Brown W."/>
            <person name="Ekwall K."/>
            <person name="Kellis M."/>
            <person name="Leatherwood J."/>
            <person name="Levin H."/>
            <person name="Margalit H."/>
            <person name="Martienssen R."/>
            <person name="Nieduszynski C.A."/>
            <person name="Spatafora J.W."/>
            <person name="Friedman N."/>
            <person name="Dalgaard J.Z."/>
            <person name="Baumann P."/>
            <person name="Niki H."/>
            <person name="Regev A."/>
            <person name="Nusbaum C."/>
        </authorList>
    </citation>
    <scope>NUCLEOTIDE SEQUENCE [LARGE SCALE GENOMIC DNA]</scope>
    <source>
        <strain evidence="13">yFS275 / FY16936</strain>
    </source>
</reference>
<dbReference type="RefSeq" id="XP_002174041.2">
    <property type="nucleotide sequence ID" value="XM_002174005.2"/>
</dbReference>
<gene>
    <name evidence="12" type="primary">snx41</name>
    <name evidence="11" type="ORF">SJAG_02852</name>
</gene>
<sequence>MDSFEDNNPFSGTRFIKDDELPEEADTFNATWDDVKPASTSSSAFINNTERTSGLEISKNDHVEEEYPSSKPLPNPRPFMILPVQVTGALKAKDGSHIVYSIKTDSSATQRRYSEFVSLRINLGRLYPTCVVPPLPEKHSIVDYVFSFTKTQRNNHILEQRKRMLQTFLLNVYQHPVLGQSQVFRDFLSRNVSWNEVLANPPISLLPKNILKASPRDPASQEEMDIYTHLPVPSVNLLPKNAYDAESQYFIQQEEDLKTLSQHLANHVSRSNNQLLSTYTRLSSLFSELGAELNALSLPESGLLLACLERTGQACDRSCFSAVDLIHMLIVGVSEPLMELSKFASTMRLVLQYKRIKTIQCVLANDMLSRKTELLELLEQRESEANRLSLAIQETETDPVSLRAQSEESSSGGTSDERPLGFLSPMQHFESNFANDLQDPYLSSSGLNTSGFGPASDEGFAAHDSYEEQSHQQEEQDTNEPPPDDAEGAANTVTNENATLPADDSSNSPKQKTPTSRIAQTIAEFFDKINFAIHGLVDVDNVSTRHSTIGRTKESVAQLERMVKVTKQDAEFADKTVSHEYKRYAENRAETLRSVYSSFATAHENWAKCNLEFWSALSEQMEREATIH</sequence>
<dbReference type="Pfam" id="PF00787">
    <property type="entry name" value="PX"/>
    <property type="match status" value="1"/>
</dbReference>
<dbReference type="eggNOG" id="KOG2273">
    <property type="taxonomic scope" value="Eukaryota"/>
</dbReference>
<dbReference type="GO" id="GO:0005829">
    <property type="term" value="C:cytosol"/>
    <property type="evidence" value="ECO:0007669"/>
    <property type="project" value="GOC"/>
</dbReference>
<dbReference type="CDD" id="cd06867">
    <property type="entry name" value="PX_SNX41_42"/>
    <property type="match status" value="1"/>
</dbReference>
<name>B6K1C7_SCHJY</name>
<dbReference type="PROSITE" id="PS50195">
    <property type="entry name" value="PX"/>
    <property type="match status" value="1"/>
</dbReference>
<dbReference type="InterPro" id="IPR044106">
    <property type="entry name" value="PX_Snx41/Atg20"/>
</dbReference>
<feature type="domain" description="PX" evidence="10">
    <location>
        <begin position="78"/>
        <end position="194"/>
    </location>
</feature>